<keyword evidence="5" id="KW-0732">Signal</keyword>
<keyword evidence="3 4" id="KW-0326">Glycosidase</keyword>
<dbReference type="Pfam" id="PF02156">
    <property type="entry name" value="Glyco_hydro_26"/>
    <property type="match status" value="1"/>
</dbReference>
<gene>
    <name evidence="7" type="ORF">M427DRAFT_54112</name>
</gene>
<name>A0A139AM75_GONPJ</name>
<keyword evidence="2 4" id="KW-0378">Hydrolase</keyword>
<feature type="domain" description="GH26" evidence="6">
    <location>
        <begin position="45"/>
        <end position="413"/>
    </location>
</feature>
<dbReference type="OrthoDB" id="428177at2759"/>
<dbReference type="Proteomes" id="UP000070544">
    <property type="component" value="Unassembled WGS sequence"/>
</dbReference>
<feature type="active site" description="Proton donor" evidence="4">
    <location>
        <position position="172"/>
    </location>
</feature>
<dbReference type="SUPFAM" id="SSF51445">
    <property type="entry name" value="(Trans)glycosidases"/>
    <property type="match status" value="1"/>
</dbReference>
<sequence>MQRLSPRFPLGLIHLCVAVALLVLAMDNAHAQSLKFATPSPSGNSKSDPTNNPIPVPGSGKVYIGAHIDWNAEAPEAYATTSGLDLLGYGLFLPFPLSSGDFGYFQDKILNQPYPSASSDGNTRSQLMLTLEPVAGGLAMAANNASAVADVVAVCKLLNERGVSVFLRFAHEMNGWWSFWAMRPTAYKAAFRAIALGIQACKTCTATAMVWAPQVGVGYPWGLDIPLNQPGFFTANPGYGNIDVNELKTLDTNGDGKIASGDEPYEPYWPGDDVVDWVGLSIYYAGRNYGEPSEPWPTMFSNGLQGFDFADGVTVQAPNFYQIYCVSRKKPFTLAETSLMHIKYDSLGTAANATRLKLKQDWWRQTINATLFDQFPNYRSTWLFEFAKEDTIPGVIEDFSYTFDAATRAAFKADLPTSRMVFGRSNYVNLANYTSSLSTLRTSGSSGSPGSPPTSNDAPTKIEKPYILLRVFSSLVIVMVGGALLL</sequence>
<dbReference type="InterPro" id="IPR017853">
    <property type="entry name" value="GH"/>
</dbReference>
<dbReference type="EMBL" id="KQ965744">
    <property type="protein sequence ID" value="KXS17862.1"/>
    <property type="molecule type" value="Genomic_DNA"/>
</dbReference>
<reference evidence="7 8" key="1">
    <citation type="journal article" date="2015" name="Genome Biol. Evol.">
        <title>Phylogenomic analyses indicate that early fungi evolved digesting cell walls of algal ancestors of land plants.</title>
        <authorList>
            <person name="Chang Y."/>
            <person name="Wang S."/>
            <person name="Sekimoto S."/>
            <person name="Aerts A.L."/>
            <person name="Choi C."/>
            <person name="Clum A."/>
            <person name="LaButti K.M."/>
            <person name="Lindquist E.A."/>
            <person name="Yee Ngan C."/>
            <person name="Ohm R.A."/>
            <person name="Salamov A.A."/>
            <person name="Grigoriev I.V."/>
            <person name="Spatafora J.W."/>
            <person name="Berbee M.L."/>
        </authorList>
    </citation>
    <scope>NUCLEOTIDE SEQUENCE [LARGE SCALE GENOMIC DNA]</scope>
    <source>
        <strain evidence="7 8">JEL478</strain>
    </source>
</reference>
<comment type="similarity">
    <text evidence="1 4">Belongs to the glycosyl hydrolase 26 family.</text>
</comment>
<protein>
    <submittedName>
        <fullName evidence="7">Glycoside hydrolase family 26 protein</fullName>
    </submittedName>
</protein>
<feature type="chain" id="PRO_5007296303" evidence="5">
    <location>
        <begin position="32"/>
        <end position="486"/>
    </location>
</feature>
<evidence type="ECO:0000313" key="7">
    <source>
        <dbReference type="EMBL" id="KXS17862.1"/>
    </source>
</evidence>
<dbReference type="PROSITE" id="PS51764">
    <property type="entry name" value="GH26"/>
    <property type="match status" value="1"/>
</dbReference>
<evidence type="ECO:0000256" key="1">
    <source>
        <dbReference type="ARBA" id="ARBA00007754"/>
    </source>
</evidence>
<feature type="signal peptide" evidence="5">
    <location>
        <begin position="1"/>
        <end position="31"/>
    </location>
</feature>
<evidence type="ECO:0000313" key="8">
    <source>
        <dbReference type="Proteomes" id="UP000070544"/>
    </source>
</evidence>
<dbReference type="GO" id="GO:0016985">
    <property type="term" value="F:mannan endo-1,4-beta-mannosidase activity"/>
    <property type="evidence" value="ECO:0007669"/>
    <property type="project" value="InterPro"/>
</dbReference>
<dbReference type="GO" id="GO:0006080">
    <property type="term" value="P:substituted mannan metabolic process"/>
    <property type="evidence" value="ECO:0007669"/>
    <property type="project" value="InterPro"/>
</dbReference>
<feature type="active site" description="Nucleophile" evidence="4">
    <location>
        <position position="336"/>
    </location>
</feature>
<dbReference type="AlphaFoldDB" id="A0A139AM75"/>
<evidence type="ECO:0000256" key="3">
    <source>
        <dbReference type="ARBA" id="ARBA00023295"/>
    </source>
</evidence>
<evidence type="ECO:0000259" key="6">
    <source>
        <dbReference type="PROSITE" id="PS51764"/>
    </source>
</evidence>
<dbReference type="PANTHER" id="PTHR40079">
    <property type="entry name" value="MANNAN ENDO-1,4-BETA-MANNOSIDASE E-RELATED"/>
    <property type="match status" value="1"/>
</dbReference>
<accession>A0A139AM75</accession>
<dbReference type="InterPro" id="IPR022790">
    <property type="entry name" value="GH26_dom"/>
</dbReference>
<dbReference type="Gene3D" id="3.20.20.80">
    <property type="entry name" value="Glycosidases"/>
    <property type="match status" value="1"/>
</dbReference>
<dbReference type="PANTHER" id="PTHR40079:SF4">
    <property type="entry name" value="GH26 DOMAIN-CONTAINING PROTEIN-RELATED"/>
    <property type="match status" value="1"/>
</dbReference>
<organism evidence="7 8">
    <name type="scientific">Gonapodya prolifera (strain JEL478)</name>
    <name type="common">Monoblepharis prolifera</name>
    <dbReference type="NCBI Taxonomy" id="1344416"/>
    <lineage>
        <taxon>Eukaryota</taxon>
        <taxon>Fungi</taxon>
        <taxon>Fungi incertae sedis</taxon>
        <taxon>Chytridiomycota</taxon>
        <taxon>Chytridiomycota incertae sedis</taxon>
        <taxon>Monoblepharidomycetes</taxon>
        <taxon>Monoblepharidales</taxon>
        <taxon>Gonapodyaceae</taxon>
        <taxon>Gonapodya</taxon>
    </lineage>
</organism>
<evidence type="ECO:0000256" key="2">
    <source>
        <dbReference type="ARBA" id="ARBA00022801"/>
    </source>
</evidence>
<proteinExistence type="inferred from homology"/>
<evidence type="ECO:0000256" key="5">
    <source>
        <dbReference type="SAM" id="SignalP"/>
    </source>
</evidence>
<dbReference type="InterPro" id="IPR000805">
    <property type="entry name" value="Glyco_hydro_26"/>
</dbReference>
<evidence type="ECO:0000256" key="4">
    <source>
        <dbReference type="PROSITE-ProRule" id="PRU01100"/>
    </source>
</evidence>
<keyword evidence="8" id="KW-1185">Reference proteome</keyword>